<evidence type="ECO:0000256" key="3">
    <source>
        <dbReference type="ARBA" id="ARBA00023015"/>
    </source>
</evidence>
<dbReference type="Proteomes" id="UP000672097">
    <property type="component" value="Unassembled WGS sequence"/>
</dbReference>
<evidence type="ECO:0000256" key="6">
    <source>
        <dbReference type="PROSITE-ProRule" id="PRU00169"/>
    </source>
</evidence>
<feature type="modified residue" description="4-aspartylphosphate" evidence="6">
    <location>
        <position position="52"/>
    </location>
</feature>
<reference evidence="8 9" key="1">
    <citation type="submission" date="2021-04" db="EMBL/GenBank/DDBJ databases">
        <title>The genome sequence of type strain Ideonella paludis KCTC 32238.</title>
        <authorList>
            <person name="Liu Y."/>
        </authorList>
    </citation>
    <scope>NUCLEOTIDE SEQUENCE [LARGE SCALE GENOMIC DNA]</scope>
    <source>
        <strain evidence="8 9">KCTC 32238</strain>
    </source>
</reference>
<dbReference type="EMBL" id="JAGQDG010000005">
    <property type="protein sequence ID" value="MBQ0936392.1"/>
    <property type="molecule type" value="Genomic_DNA"/>
</dbReference>
<dbReference type="Pfam" id="PF00072">
    <property type="entry name" value="Response_reg"/>
    <property type="match status" value="1"/>
</dbReference>
<dbReference type="PANTHER" id="PTHR48111">
    <property type="entry name" value="REGULATOR OF RPOS"/>
    <property type="match status" value="1"/>
</dbReference>
<dbReference type="InterPro" id="IPR039420">
    <property type="entry name" value="WalR-like"/>
</dbReference>
<dbReference type="Gene3D" id="3.40.50.2300">
    <property type="match status" value="1"/>
</dbReference>
<dbReference type="InterPro" id="IPR001789">
    <property type="entry name" value="Sig_transdc_resp-reg_receiver"/>
</dbReference>
<dbReference type="InterPro" id="IPR011006">
    <property type="entry name" value="CheY-like_superfamily"/>
</dbReference>
<dbReference type="SUPFAM" id="SSF52172">
    <property type="entry name" value="CheY-like"/>
    <property type="match status" value="1"/>
</dbReference>
<keyword evidence="9" id="KW-1185">Reference proteome</keyword>
<dbReference type="SMART" id="SM00448">
    <property type="entry name" value="REC"/>
    <property type="match status" value="1"/>
</dbReference>
<evidence type="ECO:0000313" key="9">
    <source>
        <dbReference type="Proteomes" id="UP000672097"/>
    </source>
</evidence>
<sequence>MKRVLIVDDQADIRELVRMTLELQDYDLHEAANGEDGVKQAQALTPDLVLMDVMMPGAIDGIEACRRIRNDPRLKRSKVVILSAKARPEDRATGLAAGATDYLVKPFSPRELLQLAARLA</sequence>
<organism evidence="8 9">
    <name type="scientific">Ideonella paludis</name>
    <dbReference type="NCBI Taxonomy" id="1233411"/>
    <lineage>
        <taxon>Bacteria</taxon>
        <taxon>Pseudomonadati</taxon>
        <taxon>Pseudomonadota</taxon>
        <taxon>Betaproteobacteria</taxon>
        <taxon>Burkholderiales</taxon>
        <taxon>Sphaerotilaceae</taxon>
        <taxon>Ideonella</taxon>
    </lineage>
</organism>
<proteinExistence type="predicted"/>
<name>A0ABS5DZ18_9BURK</name>
<keyword evidence="5" id="KW-0804">Transcription</keyword>
<accession>A0ABS5DZ18</accession>
<evidence type="ECO:0000313" key="8">
    <source>
        <dbReference type="EMBL" id="MBQ0936392.1"/>
    </source>
</evidence>
<keyword evidence="1 6" id="KW-0597">Phosphoprotein</keyword>
<dbReference type="RefSeq" id="WP_210809746.1">
    <property type="nucleotide sequence ID" value="NZ_JAGQDG010000005.1"/>
</dbReference>
<keyword evidence="2" id="KW-0902">Two-component regulatory system</keyword>
<protein>
    <submittedName>
        <fullName evidence="8">Response regulator</fullName>
    </submittedName>
</protein>
<keyword evidence="3" id="KW-0805">Transcription regulation</keyword>
<gene>
    <name evidence="8" type="ORF">KAK11_13710</name>
</gene>
<dbReference type="PANTHER" id="PTHR48111:SF1">
    <property type="entry name" value="TWO-COMPONENT RESPONSE REGULATOR ORR33"/>
    <property type="match status" value="1"/>
</dbReference>
<evidence type="ECO:0000256" key="1">
    <source>
        <dbReference type="ARBA" id="ARBA00022553"/>
    </source>
</evidence>
<evidence type="ECO:0000256" key="2">
    <source>
        <dbReference type="ARBA" id="ARBA00023012"/>
    </source>
</evidence>
<comment type="caution">
    <text evidence="8">The sequence shown here is derived from an EMBL/GenBank/DDBJ whole genome shotgun (WGS) entry which is preliminary data.</text>
</comment>
<keyword evidence="4" id="KW-0238">DNA-binding</keyword>
<evidence type="ECO:0000259" key="7">
    <source>
        <dbReference type="PROSITE" id="PS50110"/>
    </source>
</evidence>
<evidence type="ECO:0000256" key="4">
    <source>
        <dbReference type="ARBA" id="ARBA00023125"/>
    </source>
</evidence>
<feature type="domain" description="Response regulatory" evidence="7">
    <location>
        <begin position="3"/>
        <end position="120"/>
    </location>
</feature>
<dbReference type="PROSITE" id="PS50110">
    <property type="entry name" value="RESPONSE_REGULATORY"/>
    <property type="match status" value="1"/>
</dbReference>
<evidence type="ECO:0000256" key="5">
    <source>
        <dbReference type="ARBA" id="ARBA00023163"/>
    </source>
</evidence>